<dbReference type="EMBL" id="CP000471">
    <property type="protein sequence ID" value="ABK45284.1"/>
    <property type="molecule type" value="Genomic_DNA"/>
</dbReference>
<feature type="signal peptide" evidence="2">
    <location>
        <begin position="1"/>
        <end position="21"/>
    </location>
</feature>
<gene>
    <name evidence="4" type="ordered locus">Mmc1_2791</name>
</gene>
<proteinExistence type="predicted"/>
<reference evidence="4 5" key="2">
    <citation type="journal article" date="2012" name="Int. J. Syst. Evol. Microbiol.">
        <title>Magnetococcus marinus gen. nov., sp. nov., a marine, magnetotactic bacterium that represents a novel lineage (Magnetococcaceae fam. nov.; Magnetococcales ord. nov.) at the base of the Alphaproteobacteria.</title>
        <authorList>
            <person name="Bazylinski D.A."/>
            <person name="Williams T.J."/>
            <person name="Lefevre C.T."/>
            <person name="Berg R.J."/>
            <person name="Zhang C.L."/>
            <person name="Bowser S.S."/>
            <person name="Dean A.J."/>
            <person name="Beveridge T.J."/>
        </authorList>
    </citation>
    <scope>NUCLEOTIDE SEQUENCE [LARGE SCALE GENOMIC DNA]</scope>
    <source>
        <strain evidence="5">ATCC BAA-1437 / JCM 17883 / MC-1</strain>
    </source>
</reference>
<keyword evidence="5" id="KW-1185">Reference proteome</keyword>
<evidence type="ECO:0000256" key="1">
    <source>
        <dbReference type="SAM" id="MobiDB-lite"/>
    </source>
</evidence>
<evidence type="ECO:0000313" key="5">
    <source>
        <dbReference type="Proteomes" id="UP000002586"/>
    </source>
</evidence>
<dbReference type="eggNOG" id="ENOG5032NNQ">
    <property type="taxonomic scope" value="Bacteria"/>
</dbReference>
<dbReference type="Proteomes" id="UP000002586">
    <property type="component" value="Chromosome"/>
</dbReference>
<feature type="chain" id="PRO_5002626422" description="DUF6844 domain-containing protein" evidence="2">
    <location>
        <begin position="22"/>
        <end position="453"/>
    </location>
</feature>
<dbReference type="Pfam" id="PF20891">
    <property type="entry name" value="DUF6844"/>
    <property type="match status" value="1"/>
</dbReference>
<organism evidence="4 5">
    <name type="scientific">Magnetococcus marinus (strain ATCC BAA-1437 / JCM 17883 / MC-1)</name>
    <dbReference type="NCBI Taxonomy" id="156889"/>
    <lineage>
        <taxon>Bacteria</taxon>
        <taxon>Pseudomonadati</taxon>
        <taxon>Pseudomonadota</taxon>
        <taxon>Magnetococcia</taxon>
        <taxon>Magnetococcales</taxon>
        <taxon>Magnetococcaceae</taxon>
        <taxon>Magnetococcus</taxon>
    </lineage>
</organism>
<evidence type="ECO:0000259" key="3">
    <source>
        <dbReference type="Pfam" id="PF20891"/>
    </source>
</evidence>
<keyword evidence="2" id="KW-0732">Signal</keyword>
<accession>A0LBE1</accession>
<dbReference type="AlphaFoldDB" id="A0LBE1"/>
<name>A0LBE1_MAGMM</name>
<dbReference type="OrthoDB" id="8666936at2"/>
<dbReference type="InterPro" id="IPR049286">
    <property type="entry name" value="DUF6844"/>
</dbReference>
<protein>
    <recommendedName>
        <fullName evidence="3">DUF6844 domain-containing protein</fullName>
    </recommendedName>
</protein>
<reference evidence="5" key="1">
    <citation type="journal article" date="2009" name="Appl. Environ. Microbiol.">
        <title>Complete genome sequence of the chemolithoautotrophic marine magnetotactic coccus strain MC-1.</title>
        <authorList>
            <person name="Schubbe S."/>
            <person name="Williams T.J."/>
            <person name="Xie G."/>
            <person name="Kiss H.E."/>
            <person name="Brettin T.S."/>
            <person name="Martinez D."/>
            <person name="Ross C.A."/>
            <person name="Schuler D."/>
            <person name="Cox B.L."/>
            <person name="Nealson K.H."/>
            <person name="Bazylinski D.A."/>
        </authorList>
    </citation>
    <scope>NUCLEOTIDE SEQUENCE [LARGE SCALE GENOMIC DNA]</scope>
    <source>
        <strain evidence="5">ATCC BAA-1437 / JCM 17883 / MC-1</strain>
    </source>
</reference>
<sequence length="453" mass="49186" precursor="true">MKTLIAMAFSAGMVISPVVTADTCQSNGSVANASEMLDKQVRAFNGSSFGSDLIKRAEAGRLVLLKSDVMSVDKSVDSPQFTQSRDFAYAKALANVQAKFILKKQTESQAQIVSERYDASPASAEYGFPNDDAGSRNIRIGDKSVKLVEAKLDNALRAEGVSEQEIRSASREKKVDLFRESLAHAAARRAFGAATGLIPVKSFETVDCNGRAAVLLVAVYSEKNRNFVNAILHSESIVAAPELASGVPFETQVGNEIDDGSVVYEWGIRKLYDSHGYPVLASYGQWGYAPHQGMPKANERRKRSALTQADAGAYEQMTLFLDSQANFSNETSSSEFANSFVRVTETAEGVQKTEEEVSEIVTKSIESFRTKGKVKLAGLSNPIHWDLAYPHKGAQARVVGSVLYWSPHAEDAINIATGKRARRVISNKEETPAPGVDHSMIGGSKVRNNVDDF</sequence>
<feature type="region of interest" description="Disordered" evidence="1">
    <location>
        <begin position="430"/>
        <end position="453"/>
    </location>
</feature>
<evidence type="ECO:0000256" key="2">
    <source>
        <dbReference type="SAM" id="SignalP"/>
    </source>
</evidence>
<dbReference type="HOGENOM" id="CLU_045093_0_0_5"/>
<dbReference type="RefSeq" id="WP_011714366.1">
    <property type="nucleotide sequence ID" value="NC_008576.1"/>
</dbReference>
<dbReference type="STRING" id="156889.Mmc1_2791"/>
<dbReference type="KEGG" id="mgm:Mmc1_2791"/>
<feature type="domain" description="DUF6844" evidence="3">
    <location>
        <begin position="140"/>
        <end position="231"/>
    </location>
</feature>
<evidence type="ECO:0000313" key="4">
    <source>
        <dbReference type="EMBL" id="ABK45284.1"/>
    </source>
</evidence>